<evidence type="ECO:0000256" key="5">
    <source>
        <dbReference type="ARBA" id="ARBA00022777"/>
    </source>
</evidence>
<keyword evidence="5 11" id="KW-0418">Kinase</keyword>
<dbReference type="EC" id="2.7.11.1" evidence="1"/>
<keyword evidence="4 7" id="KW-0547">Nucleotide-binding</keyword>
<keyword evidence="6 7" id="KW-0067">ATP-binding</keyword>
<evidence type="ECO:0000256" key="1">
    <source>
        <dbReference type="ARBA" id="ARBA00012513"/>
    </source>
</evidence>
<dbReference type="PROSITE" id="PS00108">
    <property type="entry name" value="PROTEIN_KINASE_ST"/>
    <property type="match status" value="1"/>
</dbReference>
<keyword evidence="9" id="KW-1133">Transmembrane helix</keyword>
<dbReference type="SUPFAM" id="SSF56112">
    <property type="entry name" value="Protein kinase-like (PK-like)"/>
    <property type="match status" value="1"/>
</dbReference>
<accession>A0ABS4Z4K8</accession>
<evidence type="ECO:0000256" key="3">
    <source>
        <dbReference type="ARBA" id="ARBA00022679"/>
    </source>
</evidence>
<sequence>MSVPQALVADRYRLVERVGSGGMGVVWEAWDERLERRVALKQLRTHPGVSEEEAELAKNRAMREARITARLHHRHAVPVFDVVEHEGQPCLIMQFVPSVPLSGVLKEGGPLSPAEAARLGAEVASALAAAHQLGIVHRDVKPGNILVADDGHALISDFGISHALGDATLTSTGLLHGTPAYLAPEVARGASASEASDVHSLGATLYAALEGEPPFGTDPNTIALLHRVASGEHPPPRRSGALAPLVERMLAREPGDRPTMRAVADELAALAAGPSAVADADPVPPTLPLAAVPAVAAADPTPTRVSAPVPPADVAALPPAGPPAGPGTGPDRPGRRRPLLPVLLGLVAVLAVAALAYTLLRPDGGGVATPQTSTSGTAAPAPSDDATASADPTPGPEPSSPEPSSPEPSSPEPSSPAPSPSPSSSTSASPDDDQPSAAELAAAVTTYYGLVPDDTDEAWGLLTRRYQTGTTGGRDAYEDFWDGIEEVRVSQARGTAPDGAEATVTYTYDDDRVVRERTSFRLVEQGGVLKIDDSTVISSTG</sequence>
<dbReference type="Pfam" id="PF00069">
    <property type="entry name" value="Pkinase"/>
    <property type="match status" value="1"/>
</dbReference>
<feature type="compositionally biased region" description="Low complexity" evidence="8">
    <location>
        <begin position="375"/>
        <end position="392"/>
    </location>
</feature>
<dbReference type="Gene3D" id="3.30.200.20">
    <property type="entry name" value="Phosphorylase Kinase, domain 1"/>
    <property type="match status" value="1"/>
</dbReference>
<dbReference type="PANTHER" id="PTHR43289">
    <property type="entry name" value="MITOGEN-ACTIVATED PROTEIN KINASE KINASE KINASE 20-RELATED"/>
    <property type="match status" value="1"/>
</dbReference>
<feature type="region of interest" description="Disordered" evidence="8">
    <location>
        <begin position="301"/>
        <end position="336"/>
    </location>
</feature>
<gene>
    <name evidence="11" type="ORF">JOF54_000904</name>
</gene>
<dbReference type="RefSeq" id="WP_210053389.1">
    <property type="nucleotide sequence ID" value="NZ_BAAAMH010000027.1"/>
</dbReference>
<feature type="compositionally biased region" description="Pro residues" evidence="8">
    <location>
        <begin position="393"/>
        <end position="421"/>
    </location>
</feature>
<keyword evidence="2 11" id="KW-0723">Serine/threonine-protein kinase</keyword>
<dbReference type="InterPro" id="IPR017441">
    <property type="entry name" value="Protein_kinase_ATP_BS"/>
</dbReference>
<feature type="compositionally biased region" description="Low complexity" evidence="8">
    <location>
        <begin position="422"/>
        <end position="437"/>
    </location>
</feature>
<dbReference type="PROSITE" id="PS50011">
    <property type="entry name" value="PROTEIN_KINASE_DOM"/>
    <property type="match status" value="1"/>
</dbReference>
<dbReference type="InterPro" id="IPR000719">
    <property type="entry name" value="Prot_kinase_dom"/>
</dbReference>
<feature type="region of interest" description="Disordered" evidence="8">
    <location>
        <begin position="362"/>
        <end position="437"/>
    </location>
</feature>
<evidence type="ECO:0000256" key="8">
    <source>
        <dbReference type="SAM" id="MobiDB-lite"/>
    </source>
</evidence>
<dbReference type="Gene3D" id="1.10.510.10">
    <property type="entry name" value="Transferase(Phosphotransferase) domain 1"/>
    <property type="match status" value="1"/>
</dbReference>
<dbReference type="CDD" id="cd14014">
    <property type="entry name" value="STKc_PknB_like"/>
    <property type="match status" value="1"/>
</dbReference>
<feature type="domain" description="Protein kinase" evidence="10">
    <location>
        <begin position="12"/>
        <end position="270"/>
    </location>
</feature>
<keyword evidence="9" id="KW-0472">Membrane</keyword>
<evidence type="ECO:0000256" key="7">
    <source>
        <dbReference type="PROSITE-ProRule" id="PRU10141"/>
    </source>
</evidence>
<keyword evidence="12" id="KW-1185">Reference proteome</keyword>
<evidence type="ECO:0000313" key="11">
    <source>
        <dbReference type="EMBL" id="MBP2415982.1"/>
    </source>
</evidence>
<dbReference type="EMBL" id="JAGIOB010000001">
    <property type="protein sequence ID" value="MBP2415982.1"/>
    <property type="molecule type" value="Genomic_DNA"/>
</dbReference>
<evidence type="ECO:0000259" key="10">
    <source>
        <dbReference type="PROSITE" id="PS50011"/>
    </source>
</evidence>
<comment type="caution">
    <text evidence="11">The sequence shown here is derived from an EMBL/GenBank/DDBJ whole genome shotgun (WGS) entry which is preliminary data.</text>
</comment>
<dbReference type="Proteomes" id="UP000758168">
    <property type="component" value="Unassembled WGS sequence"/>
</dbReference>
<keyword evidence="3" id="KW-0808">Transferase</keyword>
<evidence type="ECO:0000256" key="4">
    <source>
        <dbReference type="ARBA" id="ARBA00022741"/>
    </source>
</evidence>
<evidence type="ECO:0000313" key="12">
    <source>
        <dbReference type="Proteomes" id="UP000758168"/>
    </source>
</evidence>
<evidence type="ECO:0000256" key="2">
    <source>
        <dbReference type="ARBA" id="ARBA00022527"/>
    </source>
</evidence>
<dbReference type="SMART" id="SM00220">
    <property type="entry name" value="S_TKc"/>
    <property type="match status" value="1"/>
</dbReference>
<dbReference type="GO" id="GO:0004674">
    <property type="term" value="F:protein serine/threonine kinase activity"/>
    <property type="evidence" value="ECO:0007669"/>
    <property type="project" value="UniProtKB-KW"/>
</dbReference>
<protein>
    <recommendedName>
        <fullName evidence="1">non-specific serine/threonine protein kinase</fullName>
        <ecNumber evidence="1">2.7.11.1</ecNumber>
    </recommendedName>
</protein>
<keyword evidence="9" id="KW-0812">Transmembrane</keyword>
<evidence type="ECO:0000256" key="9">
    <source>
        <dbReference type="SAM" id="Phobius"/>
    </source>
</evidence>
<evidence type="ECO:0000256" key="6">
    <source>
        <dbReference type="ARBA" id="ARBA00022840"/>
    </source>
</evidence>
<name>A0ABS4Z4K8_9ACTN</name>
<dbReference type="InterPro" id="IPR008271">
    <property type="entry name" value="Ser/Thr_kinase_AS"/>
</dbReference>
<dbReference type="PROSITE" id="PS00107">
    <property type="entry name" value="PROTEIN_KINASE_ATP"/>
    <property type="match status" value="1"/>
</dbReference>
<reference evidence="11 12" key="1">
    <citation type="submission" date="2021-03" db="EMBL/GenBank/DDBJ databases">
        <title>Sequencing the genomes of 1000 actinobacteria strains.</title>
        <authorList>
            <person name="Klenk H.-P."/>
        </authorList>
    </citation>
    <scope>NUCLEOTIDE SEQUENCE [LARGE SCALE GENOMIC DNA]</scope>
    <source>
        <strain evidence="11 12">DSM 12936</strain>
    </source>
</reference>
<dbReference type="PANTHER" id="PTHR43289:SF6">
    <property type="entry name" value="SERINE_THREONINE-PROTEIN KINASE NEKL-3"/>
    <property type="match status" value="1"/>
</dbReference>
<feature type="transmembrane region" description="Helical" evidence="9">
    <location>
        <begin position="339"/>
        <end position="360"/>
    </location>
</feature>
<dbReference type="InterPro" id="IPR011009">
    <property type="entry name" value="Kinase-like_dom_sf"/>
</dbReference>
<organism evidence="11 12">
    <name type="scientific">Microlunatus capsulatus</name>
    <dbReference type="NCBI Taxonomy" id="99117"/>
    <lineage>
        <taxon>Bacteria</taxon>
        <taxon>Bacillati</taxon>
        <taxon>Actinomycetota</taxon>
        <taxon>Actinomycetes</taxon>
        <taxon>Propionibacteriales</taxon>
        <taxon>Propionibacteriaceae</taxon>
        <taxon>Microlunatus</taxon>
    </lineage>
</organism>
<proteinExistence type="predicted"/>
<feature type="binding site" evidence="7">
    <location>
        <position position="41"/>
    </location>
    <ligand>
        <name>ATP</name>
        <dbReference type="ChEBI" id="CHEBI:30616"/>
    </ligand>
</feature>